<keyword evidence="2" id="KW-1185">Reference proteome</keyword>
<reference evidence="1 2" key="1">
    <citation type="submission" date="2020-04" db="EMBL/GenBank/DDBJ databases">
        <title>Plant Genome Project.</title>
        <authorList>
            <person name="Zhang R.-G."/>
        </authorList>
    </citation>
    <scope>NUCLEOTIDE SEQUENCE [LARGE SCALE GENOMIC DNA]</scope>
    <source>
        <strain evidence="1">YNK0</strain>
        <tissue evidence="1">Leaf</tissue>
    </source>
</reference>
<evidence type="ECO:0000313" key="1">
    <source>
        <dbReference type="EMBL" id="KAF8398288.1"/>
    </source>
</evidence>
<dbReference type="SUPFAM" id="SSF52058">
    <property type="entry name" value="L domain-like"/>
    <property type="match status" value="1"/>
</dbReference>
<dbReference type="InterPro" id="IPR032675">
    <property type="entry name" value="LRR_dom_sf"/>
</dbReference>
<dbReference type="OrthoDB" id="1896560at2759"/>
<organism evidence="1 2">
    <name type="scientific">Tetracentron sinense</name>
    <name type="common">Spur-leaf</name>
    <dbReference type="NCBI Taxonomy" id="13715"/>
    <lineage>
        <taxon>Eukaryota</taxon>
        <taxon>Viridiplantae</taxon>
        <taxon>Streptophyta</taxon>
        <taxon>Embryophyta</taxon>
        <taxon>Tracheophyta</taxon>
        <taxon>Spermatophyta</taxon>
        <taxon>Magnoliopsida</taxon>
        <taxon>Trochodendrales</taxon>
        <taxon>Trochodendraceae</taxon>
        <taxon>Tetracentron</taxon>
    </lineage>
</organism>
<dbReference type="OMA" id="RIERCAN"/>
<protein>
    <submittedName>
        <fullName evidence="1">Uncharacterized protein</fullName>
    </submittedName>
</protein>
<dbReference type="Gene3D" id="3.80.10.10">
    <property type="entry name" value="Ribonuclease Inhibitor"/>
    <property type="match status" value="3"/>
</dbReference>
<dbReference type="PANTHER" id="PTHR36766">
    <property type="entry name" value="PLANT BROAD-SPECTRUM MILDEW RESISTANCE PROTEIN RPW8"/>
    <property type="match status" value="1"/>
</dbReference>
<comment type="caution">
    <text evidence="1">The sequence shown here is derived from an EMBL/GenBank/DDBJ whole genome shotgun (WGS) entry which is preliminary data.</text>
</comment>
<accession>A0A834Z4U1</accession>
<sequence length="335" mass="37906">MEKLPPRLHNFTSLIDLRICKYPGLVSLSETTLPATLKLLEIKNCTNLKFLPEEMMSSNTSLEILRIDRCHSLTSFPRGLGYIKLTRLQIWDCMNLESLPEGLHALTSLQLLEICKCPRLVSFPEGGFPISSNLREVSITECGNLNSLPDQIHSLTSIETLEFMTCPNLASFPETGLPSNCKTLTIMDCEKLEPLTSMALQRLTSLRVFTVGGFSGPISFRKWMLPTTLTFLFIESLLNLESLPDGLHNLTSLRRLTISDCPKLASLPEDGLPTTLCSICIWKCPLLAKRCQKETGEDWPKIAHIPCIDLADHRIFRNENFFKYRLWSTNWLPGY</sequence>
<evidence type="ECO:0000313" key="2">
    <source>
        <dbReference type="Proteomes" id="UP000655225"/>
    </source>
</evidence>
<proteinExistence type="predicted"/>
<dbReference type="Proteomes" id="UP000655225">
    <property type="component" value="Unassembled WGS sequence"/>
</dbReference>
<name>A0A834Z4U1_TETSI</name>
<dbReference type="PANTHER" id="PTHR36766:SF51">
    <property type="entry name" value="DISEASE RESISTANCE RPP13-LIKE PROTEIN 1"/>
    <property type="match status" value="1"/>
</dbReference>
<gene>
    <name evidence="1" type="ORF">HHK36_017215</name>
</gene>
<dbReference type="AlphaFoldDB" id="A0A834Z4U1"/>
<dbReference type="EMBL" id="JABCRI010000011">
    <property type="protein sequence ID" value="KAF8398288.1"/>
    <property type="molecule type" value="Genomic_DNA"/>
</dbReference>